<dbReference type="Proteomes" id="UP001139157">
    <property type="component" value="Unassembled WGS sequence"/>
</dbReference>
<keyword evidence="3" id="KW-1185">Reference proteome</keyword>
<evidence type="ECO:0000313" key="3">
    <source>
        <dbReference type="Proteomes" id="UP001139157"/>
    </source>
</evidence>
<protein>
    <submittedName>
        <fullName evidence="2">DUF4383 domain-containing protein</fullName>
    </submittedName>
</protein>
<dbReference type="RefSeq" id="WP_251918732.1">
    <property type="nucleotide sequence ID" value="NZ_JAMRXG010000031.1"/>
</dbReference>
<gene>
    <name evidence="2" type="ORF">NDR86_36335</name>
</gene>
<keyword evidence="1" id="KW-0812">Transmembrane</keyword>
<dbReference type="Pfam" id="PF14325">
    <property type="entry name" value="DUF4383"/>
    <property type="match status" value="1"/>
</dbReference>
<comment type="caution">
    <text evidence="2">The sequence shown here is derived from an EMBL/GenBank/DDBJ whole genome shotgun (WGS) entry which is preliminary data.</text>
</comment>
<sequence length="162" mass="17117">MATSDARAGQRSPAQYACLAVASVFLLVGVLGFVPGITTGYDTLVWAGHHTDAKLLGLFQVSALHNIIHLGFGFAGVSSARVAAQSRGFLIGGGLIYLVLWLYGLLIDPASDVNFIPVNTADNWLHFVLGLAMVALGLFLPWRDPARISTDMRPGNAGPLDA</sequence>
<dbReference type="EMBL" id="JAMRXG010000031">
    <property type="protein sequence ID" value="MCM6778960.1"/>
    <property type="molecule type" value="Genomic_DNA"/>
</dbReference>
<keyword evidence="1" id="KW-0472">Membrane</keyword>
<keyword evidence="1" id="KW-1133">Transmembrane helix</keyword>
<evidence type="ECO:0000256" key="1">
    <source>
        <dbReference type="SAM" id="Phobius"/>
    </source>
</evidence>
<organism evidence="2 3">
    <name type="scientific">Nocardia pulmonis</name>
    <dbReference type="NCBI Taxonomy" id="2951408"/>
    <lineage>
        <taxon>Bacteria</taxon>
        <taxon>Bacillati</taxon>
        <taxon>Actinomycetota</taxon>
        <taxon>Actinomycetes</taxon>
        <taxon>Mycobacteriales</taxon>
        <taxon>Nocardiaceae</taxon>
        <taxon>Nocardia</taxon>
    </lineage>
</organism>
<name>A0A9X2J2A2_9NOCA</name>
<accession>A0A9X2J2A2</accession>
<feature type="transmembrane region" description="Helical" evidence="1">
    <location>
        <begin position="16"/>
        <end position="37"/>
    </location>
</feature>
<feature type="transmembrane region" description="Helical" evidence="1">
    <location>
        <begin position="124"/>
        <end position="142"/>
    </location>
</feature>
<proteinExistence type="predicted"/>
<evidence type="ECO:0000313" key="2">
    <source>
        <dbReference type="EMBL" id="MCM6778960.1"/>
    </source>
</evidence>
<reference evidence="2" key="1">
    <citation type="submission" date="2022-06" db="EMBL/GenBank/DDBJ databases">
        <title>Novel species in genus nocardia.</title>
        <authorList>
            <person name="Li F."/>
        </authorList>
    </citation>
    <scope>NUCLEOTIDE SEQUENCE</scope>
    <source>
        <strain evidence="2">CDC141</strain>
    </source>
</reference>
<feature type="transmembrane region" description="Helical" evidence="1">
    <location>
        <begin position="88"/>
        <end position="104"/>
    </location>
</feature>
<feature type="transmembrane region" description="Helical" evidence="1">
    <location>
        <begin position="57"/>
        <end position="76"/>
    </location>
</feature>
<dbReference type="AlphaFoldDB" id="A0A9X2J2A2"/>